<comment type="caution">
    <text evidence="1">The sequence shown here is derived from an EMBL/GenBank/DDBJ whole genome shotgun (WGS) entry which is preliminary data.</text>
</comment>
<evidence type="ECO:0000313" key="2">
    <source>
        <dbReference type="Proteomes" id="UP000054776"/>
    </source>
</evidence>
<dbReference type="EMBL" id="JYDH01000126">
    <property type="protein sequence ID" value="KRY31093.1"/>
    <property type="molecule type" value="Genomic_DNA"/>
</dbReference>
<accession>A0A0V1B271</accession>
<proteinExistence type="predicted"/>
<dbReference type="InParanoid" id="A0A0V1B271"/>
<organism evidence="1 2">
    <name type="scientific">Trichinella spiralis</name>
    <name type="common">Trichina worm</name>
    <dbReference type="NCBI Taxonomy" id="6334"/>
    <lineage>
        <taxon>Eukaryota</taxon>
        <taxon>Metazoa</taxon>
        <taxon>Ecdysozoa</taxon>
        <taxon>Nematoda</taxon>
        <taxon>Enoplea</taxon>
        <taxon>Dorylaimia</taxon>
        <taxon>Trichinellida</taxon>
        <taxon>Trichinellidae</taxon>
        <taxon>Trichinella</taxon>
    </lineage>
</organism>
<protein>
    <submittedName>
        <fullName evidence="1">Uncharacterized protein</fullName>
    </submittedName>
</protein>
<dbReference type="Proteomes" id="UP000054776">
    <property type="component" value="Unassembled WGS sequence"/>
</dbReference>
<evidence type="ECO:0000313" key="1">
    <source>
        <dbReference type="EMBL" id="KRY31093.1"/>
    </source>
</evidence>
<dbReference type="OrthoDB" id="10509626at2759"/>
<dbReference type="AlphaFoldDB" id="A0A0V1B271"/>
<name>A0A0V1B271_TRISP</name>
<keyword evidence="2" id="KW-1185">Reference proteome</keyword>
<sequence length="202" mass="22913">MFLGKLDADSQRVHLSRLMKLYDRAEMKGLFTLGSRCANRSHRQYFFLNSVMTLLGSSSCSYSSASNISSVPLMKKKFSHPLMENSMEQPSGSNRTMNGKKYRRVESAAAIGSARCASVREVIATVYFALNFEEQLDHEILYRFYTFAKSDTIYAKKIQLQESSRIATNQLRSLIINACMHALNVQLKALRIGGIQLRKEAY</sequence>
<gene>
    <name evidence="1" type="ORF">T01_917</name>
</gene>
<reference evidence="1 2" key="1">
    <citation type="submission" date="2015-01" db="EMBL/GenBank/DDBJ databases">
        <title>Evolution of Trichinella species and genotypes.</title>
        <authorList>
            <person name="Korhonen P.K."/>
            <person name="Edoardo P."/>
            <person name="Giuseppe L.R."/>
            <person name="Gasser R.B."/>
        </authorList>
    </citation>
    <scope>NUCLEOTIDE SEQUENCE [LARGE SCALE GENOMIC DNA]</scope>
    <source>
        <strain evidence="1">ISS3</strain>
    </source>
</reference>